<keyword evidence="5" id="KW-0157">Chromophore</keyword>
<evidence type="ECO:0000259" key="9">
    <source>
        <dbReference type="PROSITE" id="PS50089"/>
    </source>
</evidence>
<dbReference type="InterPro" id="IPR036134">
    <property type="entry name" value="Crypto/Photolyase_FAD-like_sf"/>
</dbReference>
<dbReference type="Pfam" id="PF13639">
    <property type="entry name" value="zf-RING_2"/>
    <property type="match status" value="1"/>
</dbReference>
<comment type="similarity">
    <text evidence="2">Belongs to the DNA photolyase class-1 family.</text>
</comment>
<keyword evidence="6" id="KW-0863">Zinc-finger</keyword>
<evidence type="ECO:0000313" key="11">
    <source>
        <dbReference type="EMBL" id="KAK7247885.1"/>
    </source>
</evidence>
<dbReference type="InterPro" id="IPR006050">
    <property type="entry name" value="DNA_photolyase_N"/>
</dbReference>
<dbReference type="PROSITE" id="PS50089">
    <property type="entry name" value="ZF_RING_2"/>
    <property type="match status" value="1"/>
</dbReference>
<evidence type="ECO:0000256" key="6">
    <source>
        <dbReference type="PROSITE-ProRule" id="PRU00175"/>
    </source>
</evidence>
<evidence type="ECO:0000256" key="4">
    <source>
        <dbReference type="ARBA" id="ARBA00022827"/>
    </source>
</evidence>
<dbReference type="EMBL" id="JBBJCI010000124">
    <property type="protein sequence ID" value="KAK7247885.1"/>
    <property type="molecule type" value="Genomic_DNA"/>
</dbReference>
<evidence type="ECO:0000313" key="12">
    <source>
        <dbReference type="Proteomes" id="UP001363151"/>
    </source>
</evidence>
<dbReference type="InterPro" id="IPR036155">
    <property type="entry name" value="Crypto/Photolyase_N_sf"/>
</dbReference>
<dbReference type="SUPFAM" id="SSF57850">
    <property type="entry name" value="RING/U-box"/>
    <property type="match status" value="1"/>
</dbReference>
<proteinExistence type="inferred from homology"/>
<feature type="compositionally biased region" description="Low complexity" evidence="7">
    <location>
        <begin position="386"/>
        <end position="396"/>
    </location>
</feature>
<dbReference type="Gene3D" id="3.40.50.300">
    <property type="entry name" value="P-loop containing nucleotide triphosphate hydrolases"/>
    <property type="match status" value="1"/>
</dbReference>
<dbReference type="InterPro" id="IPR013083">
    <property type="entry name" value="Znf_RING/FYVE/PHD"/>
</dbReference>
<dbReference type="Gene3D" id="3.40.50.620">
    <property type="entry name" value="HUPs"/>
    <property type="match status" value="1"/>
</dbReference>
<evidence type="ECO:0000256" key="3">
    <source>
        <dbReference type="ARBA" id="ARBA00022630"/>
    </source>
</evidence>
<dbReference type="PROSITE" id="PS00394">
    <property type="entry name" value="DNA_PHOTOLYASES_1_1"/>
    <property type="match status" value="1"/>
</dbReference>
<feature type="domain" description="RING-type" evidence="9">
    <location>
        <begin position="508"/>
        <end position="558"/>
    </location>
</feature>
<gene>
    <name evidence="11" type="ORF">SO694_00084030</name>
</gene>
<dbReference type="Gene3D" id="1.10.579.10">
    <property type="entry name" value="DNA Cyclobutane Dipyrimidine Photolyase, subunit A, domain 3"/>
    <property type="match status" value="1"/>
</dbReference>
<name>A0ABR1G430_AURAN</name>
<evidence type="ECO:0000256" key="5">
    <source>
        <dbReference type="ARBA" id="ARBA00022991"/>
    </source>
</evidence>
<keyword evidence="3" id="KW-0285">Flavoprotein</keyword>
<evidence type="ECO:0000256" key="8">
    <source>
        <dbReference type="SAM" id="SignalP"/>
    </source>
</evidence>
<sequence length="1059" mass="116130">MPSARAAALLLAAAVARASTPIAFVKLHRVGGTTLQNLLVRHAVNRNRTVLCTHLVASFNPRSLTELDVKARGGEPPSNTGAWPLDIWLHHVAFIRELERAVPLAKARILTVVRAPERRFESAWAVFTSRAVVQGRAEGWGMGVYGLTPGDYCGNVSADPQLLALERVRRSTHVSLDGMTRALVGLTHQDRREPKPKRLEELVESVREGSVFAVVNERYDESLLWLARDYGFDGGDIVHGVYQRRVKQDSWKVVGDTRHRSKDRDALPSSLDDGAAACLRATQPNDVALVRAANDALDARGTDARHLEVFAAAKRAATAACREDPQADPQCSLLERAVAALNQKVPLPRHHQEAFSGRLCPSPKRPRGAVAPDERYAPAFRDGAARARPSRTSTRPSPRRRGATKRRGARRPQPPVDDRVAVAVAGGAIDDDAAFFFGDAAPVRRARPGAADAGEITLRRPILHPRARRDPRPLLAAAARRGAARGRGGRAALDDTWRGAAPARDAACSICFEPLGSNCVALRCKHAFHAPCIDAWLESRDSVGDLRLDDQDALAAACEEPDACVVPVFVLGPDGEDGGWPVRGAARLWLDRSLKSLAADLSADLGLELRVLDARQTTTAAALASLLSELAAAAGDVELLFCRARAAHVARDVAVRGRGAPRGREPGTGTARRRAWTIGERGGRAALARFAAGAVKCFADEEKTRFRADLDLTGALISPHVRFGELSPRRVVAEVSKALDRGDGERAPRSLSTFLRRFAWRDLAYWSLWYFPTLCDAPLRPQYEKQAWADAAAACDAGDACSKLRAWQLGLTGFPLVDAAMRQLWVWGWMPNYVRHVVASFLVEHLHLDWRHGEAWFHDTLVDADAAINAFMWQNGGRSGMDQWNFVMHPVHAAKNCDPEGDYVRRWCPELAALPRDHIHQPWRAPASLLAGARVQLVHCGADRPRAHAALGLRPDGTGCYPHRVIRNLDRARQVAHDAVLAVRASPEGRKFVLSDGSEALPLRCGRTVRLITRVDFREDSKKPVTVQVPDESRDPKRRAPEDTMGRLLWDEQRAQAVE</sequence>
<feature type="chain" id="PRO_5046105533" evidence="8">
    <location>
        <begin position="19"/>
        <end position="1059"/>
    </location>
</feature>
<dbReference type="InterPro" id="IPR018394">
    <property type="entry name" value="DNA_photolyase_1_CS_C"/>
</dbReference>
<protein>
    <submittedName>
        <fullName evidence="11">DNA photolyase</fullName>
    </submittedName>
</protein>
<dbReference type="Pfam" id="PF03441">
    <property type="entry name" value="FAD_binding_7"/>
    <property type="match status" value="1"/>
</dbReference>
<keyword evidence="8" id="KW-0732">Signal</keyword>
<dbReference type="InterPro" id="IPR005101">
    <property type="entry name" value="Cryptochr/Photolyase_FAD-bd"/>
</dbReference>
<comment type="caution">
    <text evidence="11">The sequence shown here is derived from an EMBL/GenBank/DDBJ whole genome shotgun (WGS) entry which is preliminary data.</text>
</comment>
<evidence type="ECO:0000256" key="7">
    <source>
        <dbReference type="SAM" id="MobiDB-lite"/>
    </source>
</evidence>
<dbReference type="SUPFAM" id="SSF48173">
    <property type="entry name" value="Cryptochrome/photolyase FAD-binding domain"/>
    <property type="match status" value="1"/>
</dbReference>
<dbReference type="PROSITE" id="PS51645">
    <property type="entry name" value="PHR_CRY_ALPHA_BETA"/>
    <property type="match status" value="1"/>
</dbReference>
<dbReference type="InterPro" id="IPR014729">
    <property type="entry name" value="Rossmann-like_a/b/a_fold"/>
</dbReference>
<feature type="compositionally biased region" description="Basic residues" evidence="7">
    <location>
        <begin position="397"/>
        <end position="410"/>
    </location>
</feature>
<feature type="domain" description="Photolyase/cryptochrome alpha/beta" evidence="10">
    <location>
        <begin position="536"/>
        <end position="678"/>
    </location>
</feature>
<accession>A0ABR1G430</accession>
<comment type="cofactor">
    <cofactor evidence="1">
        <name>FAD</name>
        <dbReference type="ChEBI" id="CHEBI:57692"/>
    </cofactor>
</comment>
<dbReference type="PANTHER" id="PTHR11455:SF18">
    <property type="entry name" value="SI:CH1073-390K14.1"/>
    <property type="match status" value="1"/>
</dbReference>
<dbReference type="Gene3D" id="3.30.40.10">
    <property type="entry name" value="Zinc/RING finger domain, C3HC4 (zinc finger)"/>
    <property type="match status" value="1"/>
</dbReference>
<feature type="region of interest" description="Disordered" evidence="7">
    <location>
        <begin position="349"/>
        <end position="418"/>
    </location>
</feature>
<dbReference type="Pfam" id="PF00875">
    <property type="entry name" value="DNA_photolyase"/>
    <property type="match status" value="1"/>
</dbReference>
<evidence type="ECO:0000256" key="1">
    <source>
        <dbReference type="ARBA" id="ARBA00001974"/>
    </source>
</evidence>
<feature type="signal peptide" evidence="8">
    <location>
        <begin position="1"/>
        <end position="18"/>
    </location>
</feature>
<dbReference type="Gene3D" id="1.25.40.80">
    <property type="match status" value="1"/>
</dbReference>
<keyword evidence="4" id="KW-0274">FAD</keyword>
<organism evidence="11 12">
    <name type="scientific">Aureococcus anophagefferens</name>
    <name type="common">Harmful bloom alga</name>
    <dbReference type="NCBI Taxonomy" id="44056"/>
    <lineage>
        <taxon>Eukaryota</taxon>
        <taxon>Sar</taxon>
        <taxon>Stramenopiles</taxon>
        <taxon>Ochrophyta</taxon>
        <taxon>Pelagophyceae</taxon>
        <taxon>Pelagomonadales</taxon>
        <taxon>Pelagomonadaceae</taxon>
        <taxon>Aureococcus</taxon>
    </lineage>
</organism>
<evidence type="ECO:0000256" key="2">
    <source>
        <dbReference type="ARBA" id="ARBA00005862"/>
    </source>
</evidence>
<evidence type="ECO:0000259" key="10">
    <source>
        <dbReference type="PROSITE" id="PS51645"/>
    </source>
</evidence>
<keyword evidence="12" id="KW-1185">Reference proteome</keyword>
<dbReference type="CDD" id="cd16448">
    <property type="entry name" value="RING-H2"/>
    <property type="match status" value="1"/>
</dbReference>
<keyword evidence="6" id="KW-0479">Metal-binding</keyword>
<dbReference type="InterPro" id="IPR027417">
    <property type="entry name" value="P-loop_NTPase"/>
</dbReference>
<dbReference type="InterPro" id="IPR002081">
    <property type="entry name" value="Cryptochrome/DNA_photolyase_1"/>
</dbReference>
<dbReference type="Proteomes" id="UP001363151">
    <property type="component" value="Unassembled WGS sequence"/>
</dbReference>
<reference evidence="11 12" key="1">
    <citation type="submission" date="2024-03" db="EMBL/GenBank/DDBJ databases">
        <title>Aureococcus anophagefferens CCMP1851 and Kratosvirus quantuckense: Draft genome of a second virus-susceptible host strain in the model system.</title>
        <authorList>
            <person name="Chase E."/>
            <person name="Truchon A.R."/>
            <person name="Schepens W."/>
            <person name="Wilhelm S.W."/>
        </authorList>
    </citation>
    <scope>NUCLEOTIDE SEQUENCE [LARGE SCALE GENOMIC DNA]</scope>
    <source>
        <strain evidence="11 12">CCMP1851</strain>
    </source>
</reference>
<feature type="region of interest" description="Disordered" evidence="7">
    <location>
        <begin position="1021"/>
        <end position="1059"/>
    </location>
</feature>
<keyword evidence="6" id="KW-0862">Zinc</keyword>
<dbReference type="PRINTS" id="PR00147">
    <property type="entry name" value="DNAPHOTLYASE"/>
</dbReference>
<dbReference type="PANTHER" id="PTHR11455">
    <property type="entry name" value="CRYPTOCHROME"/>
    <property type="match status" value="1"/>
</dbReference>
<dbReference type="SUPFAM" id="SSF52425">
    <property type="entry name" value="Cryptochrome/photolyase, N-terminal domain"/>
    <property type="match status" value="1"/>
</dbReference>
<dbReference type="InterPro" id="IPR001841">
    <property type="entry name" value="Znf_RING"/>
</dbReference>
<feature type="compositionally biased region" description="Basic and acidic residues" evidence="7">
    <location>
        <begin position="1031"/>
        <end position="1059"/>
    </location>
</feature>